<reference evidence="1" key="1">
    <citation type="submission" date="2019-04" db="EMBL/GenBank/DDBJ databases">
        <title>Microbes associate with the intestines of laboratory mice.</title>
        <authorList>
            <person name="Navarre W."/>
            <person name="Wong E."/>
            <person name="Huang K."/>
            <person name="Tropini C."/>
            <person name="Ng K."/>
            <person name="Yu B."/>
        </authorList>
    </citation>
    <scope>NUCLEOTIDE SEQUENCE</scope>
    <source>
        <strain evidence="1">NM04_E33</strain>
    </source>
</reference>
<sequence>MTNKGIPVKKTYFLSDLHLGAPYFPDSHDAERRVVAFLDSIKDKADAIYLLGDVLDYWYEYRYVVPRGFVRFFGKLAELSDSGVKIVWMIGNHDIWIFDYLPNELGIRVVDGVLVEKIHGKTVFMTHGDGVGKLPPAFRLIRGLFRNKVCQWAFSAIHPRWTVPFAYKWSRHSRKSGEERGIPDNKLLEGLRKFVVEYHAGHPEVDYFMFGHVHILSREEIAKGCEMIVLGEWIRTFSYAVLDEKGVELLKWG</sequence>
<name>A0AC61RBJ2_9BACT</name>
<protein>
    <submittedName>
        <fullName evidence="1">UDP-2,3-diacylglucosamine diphosphatase</fullName>
    </submittedName>
</protein>
<gene>
    <name evidence="1" type="ORF">E5331_18930</name>
</gene>
<comment type="caution">
    <text evidence="1">The sequence shown here is derived from an EMBL/GenBank/DDBJ whole genome shotgun (WGS) entry which is preliminary data.</text>
</comment>
<accession>A0AC61RBJ2</accession>
<evidence type="ECO:0000313" key="1">
    <source>
        <dbReference type="EMBL" id="TGY75978.1"/>
    </source>
</evidence>
<evidence type="ECO:0000313" key="2">
    <source>
        <dbReference type="Proteomes" id="UP000306319"/>
    </source>
</evidence>
<organism evidence="1 2">
    <name type="scientific">Lepagella muris</name>
    <dbReference type="NCBI Taxonomy" id="3032870"/>
    <lineage>
        <taxon>Bacteria</taxon>
        <taxon>Pseudomonadati</taxon>
        <taxon>Bacteroidota</taxon>
        <taxon>Bacteroidia</taxon>
        <taxon>Bacteroidales</taxon>
        <taxon>Muribaculaceae</taxon>
        <taxon>Lepagella</taxon>
    </lineage>
</organism>
<keyword evidence="2" id="KW-1185">Reference proteome</keyword>
<dbReference type="Proteomes" id="UP000306319">
    <property type="component" value="Unassembled WGS sequence"/>
</dbReference>
<proteinExistence type="predicted"/>
<dbReference type="EMBL" id="SRYB01000046">
    <property type="protein sequence ID" value="TGY75978.1"/>
    <property type="molecule type" value="Genomic_DNA"/>
</dbReference>